<dbReference type="RefSeq" id="WP_238205632.1">
    <property type="nucleotide sequence ID" value="NZ_BPQE01000023.1"/>
</dbReference>
<name>A0ABU0HTK3_9HYPH</name>
<dbReference type="GO" id="GO:0004364">
    <property type="term" value="F:glutathione transferase activity"/>
    <property type="evidence" value="ECO:0007669"/>
    <property type="project" value="UniProtKB-EC"/>
</dbReference>
<dbReference type="SUPFAM" id="SSF52833">
    <property type="entry name" value="Thioredoxin-like"/>
    <property type="match status" value="1"/>
</dbReference>
<dbReference type="CDD" id="cd03207">
    <property type="entry name" value="GST_C_8"/>
    <property type="match status" value="1"/>
</dbReference>
<dbReference type="InterPro" id="IPR036282">
    <property type="entry name" value="Glutathione-S-Trfase_C_sf"/>
</dbReference>
<accession>A0ABU0HTK3</accession>
<evidence type="ECO:0000259" key="1">
    <source>
        <dbReference type="PROSITE" id="PS50404"/>
    </source>
</evidence>
<gene>
    <name evidence="2" type="ORF">QO012_000113</name>
</gene>
<comment type="caution">
    <text evidence="2">The sequence shown here is derived from an EMBL/GenBank/DDBJ whole genome shotgun (WGS) entry which is preliminary data.</text>
</comment>
<keyword evidence="2" id="KW-0808">Transferase</keyword>
<dbReference type="SFLD" id="SFLDG01150">
    <property type="entry name" value="Main.1:_Beta-like"/>
    <property type="match status" value="1"/>
</dbReference>
<dbReference type="Pfam" id="PF13417">
    <property type="entry name" value="GST_N_3"/>
    <property type="match status" value="1"/>
</dbReference>
<dbReference type="CDD" id="cd03046">
    <property type="entry name" value="GST_N_GTT1_like"/>
    <property type="match status" value="1"/>
</dbReference>
<reference evidence="2 3" key="1">
    <citation type="submission" date="2023-07" db="EMBL/GenBank/DDBJ databases">
        <title>Genomic Encyclopedia of Type Strains, Phase IV (KMG-IV): sequencing the most valuable type-strain genomes for metagenomic binning, comparative biology and taxonomic classification.</title>
        <authorList>
            <person name="Goeker M."/>
        </authorList>
    </citation>
    <scope>NUCLEOTIDE SEQUENCE [LARGE SCALE GENOMIC DNA]</scope>
    <source>
        <strain evidence="2 3">DSM 19013</strain>
    </source>
</reference>
<evidence type="ECO:0000313" key="2">
    <source>
        <dbReference type="EMBL" id="MDQ0445635.1"/>
    </source>
</evidence>
<dbReference type="PANTHER" id="PTHR44051">
    <property type="entry name" value="GLUTATHIONE S-TRANSFERASE-RELATED"/>
    <property type="match status" value="1"/>
</dbReference>
<dbReference type="SUPFAM" id="SSF47616">
    <property type="entry name" value="GST C-terminal domain-like"/>
    <property type="match status" value="1"/>
</dbReference>
<proteinExistence type="predicted"/>
<dbReference type="SFLD" id="SFLDG00358">
    <property type="entry name" value="Main_(cytGST)"/>
    <property type="match status" value="1"/>
</dbReference>
<dbReference type="Proteomes" id="UP001231124">
    <property type="component" value="Unassembled WGS sequence"/>
</dbReference>
<dbReference type="InterPro" id="IPR004045">
    <property type="entry name" value="Glutathione_S-Trfase_N"/>
</dbReference>
<dbReference type="InterPro" id="IPR040079">
    <property type="entry name" value="Glutathione_S-Trfase"/>
</dbReference>
<dbReference type="InterPro" id="IPR036249">
    <property type="entry name" value="Thioredoxin-like_sf"/>
</dbReference>
<dbReference type="EMBL" id="JAUSVP010000001">
    <property type="protein sequence ID" value="MDQ0445635.1"/>
    <property type="molecule type" value="Genomic_DNA"/>
</dbReference>
<organism evidence="2 3">
    <name type="scientific">Methylobacterium aerolatum</name>
    <dbReference type="NCBI Taxonomy" id="418708"/>
    <lineage>
        <taxon>Bacteria</taxon>
        <taxon>Pseudomonadati</taxon>
        <taxon>Pseudomonadota</taxon>
        <taxon>Alphaproteobacteria</taxon>
        <taxon>Hyphomicrobiales</taxon>
        <taxon>Methylobacteriaceae</taxon>
        <taxon>Methylobacterium</taxon>
    </lineage>
</organism>
<dbReference type="EC" id="2.5.1.18" evidence="2"/>
<sequence>MITLYHAPNSRSSRIIWLLEEIGAPYEIRPVSIYRPMTGEGVPDESNPHPDRRVPALVDGDALVTESVAVVLYLSEAHPEAGLAPAVGDPRRAEFLTWLAWYACEMEPALFAGLSGDIARSPQRKRDHEAVVRRLETALARSPFVMGDTFSSADLLIASALGFGQTAFPASERLDAYLVRCKDRPAAIRSQALDGASGPQGGA</sequence>
<dbReference type="PANTHER" id="PTHR44051:SF21">
    <property type="entry name" value="GLUTATHIONE S-TRANSFERASE FAMILY PROTEIN"/>
    <property type="match status" value="1"/>
</dbReference>
<evidence type="ECO:0000313" key="3">
    <source>
        <dbReference type="Proteomes" id="UP001231124"/>
    </source>
</evidence>
<dbReference type="Gene3D" id="3.40.30.10">
    <property type="entry name" value="Glutaredoxin"/>
    <property type="match status" value="1"/>
</dbReference>
<dbReference type="SFLD" id="SFLDS00019">
    <property type="entry name" value="Glutathione_Transferase_(cytos"/>
    <property type="match status" value="1"/>
</dbReference>
<protein>
    <submittedName>
        <fullName evidence="2">Glutathione S-transferase</fullName>
        <ecNumber evidence="2">2.5.1.18</ecNumber>
    </submittedName>
</protein>
<dbReference type="PROSITE" id="PS50404">
    <property type="entry name" value="GST_NTER"/>
    <property type="match status" value="1"/>
</dbReference>
<dbReference type="Gene3D" id="1.20.1050.10">
    <property type="match status" value="1"/>
</dbReference>
<feature type="domain" description="GST N-terminal" evidence="1">
    <location>
        <begin position="1"/>
        <end position="82"/>
    </location>
</feature>
<keyword evidence="3" id="KW-1185">Reference proteome</keyword>